<evidence type="ECO:0000256" key="1">
    <source>
        <dbReference type="SAM" id="MobiDB-lite"/>
    </source>
</evidence>
<feature type="domain" description="EDRF1 TPR repeats region" evidence="2">
    <location>
        <begin position="525"/>
        <end position="760"/>
    </location>
</feature>
<organism evidence="4 5">
    <name type="scientific">Phaeodactylum tricornutum (strain CCAP 1055/1)</name>
    <dbReference type="NCBI Taxonomy" id="556484"/>
    <lineage>
        <taxon>Eukaryota</taxon>
        <taxon>Sar</taxon>
        <taxon>Stramenopiles</taxon>
        <taxon>Ochrophyta</taxon>
        <taxon>Bacillariophyta</taxon>
        <taxon>Bacillariophyceae</taxon>
        <taxon>Bacillariophycidae</taxon>
        <taxon>Naviculales</taxon>
        <taxon>Phaeodactylaceae</taxon>
        <taxon>Phaeodactylum</taxon>
    </lineage>
</organism>
<gene>
    <name evidence="4" type="ORF">PHATR_44049</name>
</gene>
<dbReference type="GeneID" id="7204005"/>
<sequence length="916" mass="101334">MNLLVGSDALIYRSSDQSTALTVRVEDAKDMQSLLERHQDAVQSGRYVADHQLAQLQQIRKPTYAEAAAKQRHALEEAKDGGESMAAVRDESHHRHFAAPDLDQVQLQTCIVPSPQMPIGGLLSNSSPGGSNLQKAIDPSPNPPRSSSPVSTVLDVYLDNIMANVPQLALCLRDKGFIQSVKLLRTEDIPAGFLQQSTMDTSVPFSVESADSLSTDEQIFSPEIMEMNASTLLRFLKANCSKDNATYLLRREAGQTNIQLYDVSSISAQRQRKWIWWLAMMSYRFANRLRHISMSTADSSLRRKFRTRQRGLLQNTLDLLENLADMDGSAHESLSAAIRESMADTFLDAEEEHCHDAEGTDSTCTPATTPSISSQQPYGSLKADALGKAQDHLASAIKTLLPLLGRNVNKKHKSMDTCNSHVKDMSIGADEAEDSCDEDDGIEGHESHSIQIDALATQLFGIHHKMVNVSLRLVEVYLRNYHSSSAMQALRLAARNQAFEILIARPDENGNKPSFFHHGLLKLLHQRLGDACNETGKVLLDELRTLLSSFPNGQAPDDEAATPAEPLLFSAEFWFLESLEAFEKCRDLRNLALLRCNLCQCYKLRANSIFATRGGSTKDGPTHPELCLQEAADHLQAAHESLGERDVDPICWDMVSNELAATFLVLGVRRRQSLIGSGNVPLILQALRLSPGKERSIVDPMERALSIYETSGNRHQAAAAHYQLALFYAKIWTCQRDETKTRAKLSSAFGHYNAAHAFFAQAVRGNEATFGLLCMDLSNLYAAVAGEECLVHALSRCLDTAVAFAPETIESALLVDGTNSTTRAGWLEQMETLASSVEERVFKLLRNLIKLPDLAKSMRYKDWYRIGLTAKMTKATDTKAPSLTGDELLDRSVNHLLDVHRILQAVRKATEPPSVE</sequence>
<protein>
    <recommendedName>
        <fullName evidence="6">Erythroid differentiation-related factor 1</fullName>
    </recommendedName>
</protein>
<dbReference type="OrthoDB" id="46207at2759"/>
<name>B5Y571_PHATC</name>
<dbReference type="KEGG" id="pti:PHATR_44049"/>
<proteinExistence type="predicted"/>
<reference evidence="5" key="2">
    <citation type="submission" date="2008-08" db="EMBL/GenBank/DDBJ databases">
        <authorList>
            <consortium name="Diatom Consortium"/>
            <person name="Grigoriev I."/>
            <person name="Grimwood J."/>
            <person name="Kuo A."/>
            <person name="Otillar R.P."/>
            <person name="Salamov A."/>
            <person name="Detter J.C."/>
            <person name="Lindquist E."/>
            <person name="Shapiro H."/>
            <person name="Lucas S."/>
            <person name="Glavina del Rio T."/>
            <person name="Pitluck S."/>
            <person name="Rokhsar D."/>
            <person name="Bowler C."/>
        </authorList>
    </citation>
    <scope>GENOME REANNOTATION</scope>
    <source>
        <strain evidence="5">CCAP 1055/1</strain>
    </source>
</reference>
<keyword evidence="5" id="KW-1185">Reference proteome</keyword>
<evidence type="ECO:0000313" key="4">
    <source>
        <dbReference type="EMBL" id="ACI65604.1"/>
    </source>
</evidence>
<dbReference type="PANTHER" id="PTHR15000:SF1">
    <property type="entry name" value="ERYTHROID DIFFERENTIATION-RELATED FACTOR 1"/>
    <property type="match status" value="1"/>
</dbReference>
<dbReference type="eggNOG" id="ENOG502QTNC">
    <property type="taxonomic scope" value="Eukaryota"/>
</dbReference>
<dbReference type="Pfam" id="PF23788">
    <property type="entry name" value="EDRF1_N"/>
    <property type="match status" value="1"/>
</dbReference>
<dbReference type="Pfam" id="PF23723">
    <property type="entry name" value="TPR_EDRF1"/>
    <property type="match status" value="1"/>
</dbReference>
<dbReference type="AlphaFoldDB" id="B5Y571"/>
<dbReference type="EMBL" id="CP001142">
    <property type="protein sequence ID" value="ACI65604.1"/>
    <property type="molecule type" value="Genomic_DNA"/>
</dbReference>
<dbReference type="InParanoid" id="B5Y571"/>
<accession>B5Y571</accession>
<feature type="domain" description="EDRF1 N-terminal" evidence="3">
    <location>
        <begin position="150"/>
        <end position="203"/>
    </location>
</feature>
<evidence type="ECO:0000259" key="3">
    <source>
        <dbReference type="Pfam" id="PF23788"/>
    </source>
</evidence>
<evidence type="ECO:0000259" key="2">
    <source>
        <dbReference type="Pfam" id="PF23723"/>
    </source>
</evidence>
<feature type="region of interest" description="Disordered" evidence="1">
    <location>
        <begin position="118"/>
        <end position="149"/>
    </location>
</feature>
<dbReference type="PaxDb" id="2850-Phatr44049"/>
<feature type="compositionally biased region" description="Polar residues" evidence="1">
    <location>
        <begin position="360"/>
        <end position="378"/>
    </location>
</feature>
<dbReference type="PANTHER" id="PTHR15000">
    <property type="entry name" value="ERYTHROID DIFFERENTIATION-RELATED FACTOR 1"/>
    <property type="match status" value="1"/>
</dbReference>
<reference evidence="4 5" key="1">
    <citation type="journal article" date="2008" name="Nature">
        <title>The Phaeodactylum genome reveals the evolutionary history of diatom genomes.</title>
        <authorList>
            <person name="Bowler C."/>
            <person name="Allen A.E."/>
            <person name="Badger J.H."/>
            <person name="Grimwood J."/>
            <person name="Jabbari K."/>
            <person name="Kuo A."/>
            <person name="Maheswari U."/>
            <person name="Martens C."/>
            <person name="Maumus F."/>
            <person name="Otillar R.P."/>
            <person name="Rayko E."/>
            <person name="Salamov A."/>
            <person name="Vandepoele K."/>
            <person name="Beszteri B."/>
            <person name="Gruber A."/>
            <person name="Heijde M."/>
            <person name="Katinka M."/>
            <person name="Mock T."/>
            <person name="Valentin K."/>
            <person name="Verret F."/>
            <person name="Berges J.A."/>
            <person name="Brownlee C."/>
            <person name="Cadoret J.P."/>
            <person name="Chiovitti A."/>
            <person name="Choi C.J."/>
            <person name="Coesel S."/>
            <person name="De Martino A."/>
            <person name="Detter J.C."/>
            <person name="Durkin C."/>
            <person name="Falciatore A."/>
            <person name="Fournet J."/>
            <person name="Haruta M."/>
            <person name="Huysman M.J."/>
            <person name="Jenkins B.D."/>
            <person name="Jiroutova K."/>
            <person name="Jorgensen R.E."/>
            <person name="Joubert Y."/>
            <person name="Kaplan A."/>
            <person name="Kroger N."/>
            <person name="Kroth P.G."/>
            <person name="La Roche J."/>
            <person name="Lindquist E."/>
            <person name="Lommer M."/>
            <person name="Martin-Jezequel V."/>
            <person name="Lopez P.J."/>
            <person name="Lucas S."/>
            <person name="Mangogna M."/>
            <person name="McGinnis K."/>
            <person name="Medlin L.K."/>
            <person name="Montsant A."/>
            <person name="Oudot-Le Secq M.P."/>
            <person name="Napoli C."/>
            <person name="Obornik M."/>
            <person name="Parker M.S."/>
            <person name="Petit J.L."/>
            <person name="Porcel B.M."/>
            <person name="Poulsen N."/>
            <person name="Robison M."/>
            <person name="Rychlewski L."/>
            <person name="Rynearson T.A."/>
            <person name="Schmutz J."/>
            <person name="Shapiro H."/>
            <person name="Siaut M."/>
            <person name="Stanley M."/>
            <person name="Sussman M.R."/>
            <person name="Taylor A.R."/>
            <person name="Vardi A."/>
            <person name="von Dassow P."/>
            <person name="Vyverman W."/>
            <person name="Willis A."/>
            <person name="Wyrwicz L.S."/>
            <person name="Rokhsar D.S."/>
            <person name="Weissenbach J."/>
            <person name="Armbrust E.V."/>
            <person name="Green B.R."/>
            <person name="Van de Peer Y."/>
            <person name="Grigoriev I.V."/>
        </authorList>
    </citation>
    <scope>NUCLEOTIDE SEQUENCE [LARGE SCALE GENOMIC DNA]</scope>
    <source>
        <strain evidence="4 5">CCAP 1055/1</strain>
    </source>
</reference>
<dbReference type="InterPro" id="IPR056582">
    <property type="entry name" value="EDRF1_N"/>
</dbReference>
<feature type="compositionally biased region" description="Low complexity" evidence="1">
    <location>
        <begin position="120"/>
        <end position="133"/>
    </location>
</feature>
<dbReference type="GO" id="GO:0045893">
    <property type="term" value="P:positive regulation of DNA-templated transcription"/>
    <property type="evidence" value="ECO:0007669"/>
    <property type="project" value="TreeGrafter"/>
</dbReference>
<feature type="region of interest" description="Disordered" evidence="1">
    <location>
        <begin position="353"/>
        <end position="378"/>
    </location>
</feature>
<evidence type="ECO:0008006" key="6">
    <source>
        <dbReference type="Google" id="ProtNLM"/>
    </source>
</evidence>
<dbReference type="InterPro" id="IPR056583">
    <property type="entry name" value="EDRF1_TPR"/>
</dbReference>
<dbReference type="Proteomes" id="UP000000759">
    <property type="component" value="Chromosome 3"/>
</dbReference>
<dbReference type="RefSeq" id="XP_002186134.1">
    <property type="nucleotide sequence ID" value="XM_002186098.1"/>
</dbReference>
<evidence type="ECO:0000313" key="5">
    <source>
        <dbReference type="Proteomes" id="UP000000759"/>
    </source>
</evidence>